<dbReference type="RefSeq" id="WP_341403187.1">
    <property type="nucleotide sequence ID" value="NZ_JBBUKT010000001.1"/>
</dbReference>
<dbReference type="PANTHER" id="PTHR33755:SF9">
    <property type="entry name" value="TOXIN PARE1"/>
    <property type="match status" value="1"/>
</dbReference>
<dbReference type="Proteomes" id="UP001371305">
    <property type="component" value="Unassembled WGS sequence"/>
</dbReference>
<proteinExistence type="inferred from homology"/>
<reference evidence="4 5" key="1">
    <citation type="submission" date="2024-04" db="EMBL/GenBank/DDBJ databases">
        <title>Luteolibacter sp. isolated from soil.</title>
        <authorList>
            <person name="An J."/>
        </authorList>
    </citation>
    <scope>NUCLEOTIDE SEQUENCE [LARGE SCALE GENOMIC DNA]</scope>
    <source>
        <strain evidence="4 5">Y139</strain>
    </source>
</reference>
<comment type="caution">
    <text evidence="4">The sequence shown here is derived from an EMBL/GenBank/DDBJ whole genome shotgun (WGS) entry which is preliminary data.</text>
</comment>
<dbReference type="InterPro" id="IPR035093">
    <property type="entry name" value="RelE/ParE_toxin_dom_sf"/>
</dbReference>
<dbReference type="PANTHER" id="PTHR33755">
    <property type="entry name" value="TOXIN PARE1-RELATED"/>
    <property type="match status" value="1"/>
</dbReference>
<dbReference type="EMBL" id="JBBUKT010000001">
    <property type="protein sequence ID" value="MEK7949769.1"/>
    <property type="molecule type" value="Genomic_DNA"/>
</dbReference>
<name>A0ABU9APZ5_9BACT</name>
<comment type="similarity">
    <text evidence="1 3">Belongs to the RelE toxin family.</text>
</comment>
<dbReference type="Pfam" id="PF05016">
    <property type="entry name" value="ParE_toxin"/>
    <property type="match status" value="1"/>
</dbReference>
<organism evidence="4 5">
    <name type="scientific">Luteolibacter soli</name>
    <dbReference type="NCBI Taxonomy" id="3135280"/>
    <lineage>
        <taxon>Bacteria</taxon>
        <taxon>Pseudomonadati</taxon>
        <taxon>Verrucomicrobiota</taxon>
        <taxon>Verrucomicrobiia</taxon>
        <taxon>Verrucomicrobiales</taxon>
        <taxon>Verrucomicrobiaceae</taxon>
        <taxon>Luteolibacter</taxon>
    </lineage>
</organism>
<dbReference type="InterPro" id="IPR051803">
    <property type="entry name" value="TA_system_RelE-like_toxin"/>
</dbReference>
<evidence type="ECO:0000313" key="4">
    <source>
        <dbReference type="EMBL" id="MEK7949769.1"/>
    </source>
</evidence>
<dbReference type="Gene3D" id="3.30.2310.20">
    <property type="entry name" value="RelE-like"/>
    <property type="match status" value="1"/>
</dbReference>
<protein>
    <recommendedName>
        <fullName evidence="3">Toxin</fullName>
    </recommendedName>
</protein>
<keyword evidence="5" id="KW-1185">Reference proteome</keyword>
<evidence type="ECO:0000256" key="2">
    <source>
        <dbReference type="ARBA" id="ARBA00022649"/>
    </source>
</evidence>
<dbReference type="InterPro" id="IPR007712">
    <property type="entry name" value="RelE/ParE_toxin"/>
</dbReference>
<evidence type="ECO:0000313" key="5">
    <source>
        <dbReference type="Proteomes" id="UP001371305"/>
    </source>
</evidence>
<dbReference type="PIRSF" id="PIRSF029218">
    <property type="entry name" value="ParE"/>
    <property type="match status" value="1"/>
</dbReference>
<evidence type="ECO:0000256" key="3">
    <source>
        <dbReference type="PIRNR" id="PIRNR029218"/>
    </source>
</evidence>
<sequence length="100" mass="11438">MRLDLSPAAVADLGSIADYTFEHWGSEQEEDYLGGIWNLLERIAAKPDAFRSRSEFGRDCRSAKCRRHVIFFIAQPDRIEVLRVLHGSMDFGSHLPEDLM</sequence>
<gene>
    <name evidence="4" type="ORF">WKV53_04660</name>
</gene>
<evidence type="ECO:0000256" key="1">
    <source>
        <dbReference type="ARBA" id="ARBA00006226"/>
    </source>
</evidence>
<keyword evidence="2" id="KW-1277">Toxin-antitoxin system</keyword>
<dbReference type="InterPro" id="IPR028344">
    <property type="entry name" value="ParE1/4"/>
</dbReference>
<accession>A0ABU9APZ5</accession>